<dbReference type="AlphaFoldDB" id="W7XDS0"/>
<dbReference type="KEGG" id="tet:TTHERM_000526907"/>
<reference evidence="3" key="1">
    <citation type="journal article" date="2006" name="PLoS Biol.">
        <title>Macronuclear genome sequence of the ciliate Tetrahymena thermophila, a model eukaryote.</title>
        <authorList>
            <person name="Eisen J.A."/>
            <person name="Coyne R.S."/>
            <person name="Wu M."/>
            <person name="Wu D."/>
            <person name="Thiagarajan M."/>
            <person name="Wortman J.R."/>
            <person name="Badger J.H."/>
            <person name="Ren Q."/>
            <person name="Amedeo P."/>
            <person name="Jones K.M."/>
            <person name="Tallon L.J."/>
            <person name="Delcher A.L."/>
            <person name="Salzberg S.L."/>
            <person name="Silva J.C."/>
            <person name="Haas B.J."/>
            <person name="Majoros W.H."/>
            <person name="Farzad M."/>
            <person name="Carlton J.M."/>
            <person name="Smith R.K. Jr."/>
            <person name="Garg J."/>
            <person name="Pearlman R.E."/>
            <person name="Karrer K.M."/>
            <person name="Sun L."/>
            <person name="Manning G."/>
            <person name="Elde N.C."/>
            <person name="Turkewitz A.P."/>
            <person name="Asai D.J."/>
            <person name="Wilkes D.E."/>
            <person name="Wang Y."/>
            <person name="Cai H."/>
            <person name="Collins K."/>
            <person name="Stewart B.A."/>
            <person name="Lee S.R."/>
            <person name="Wilamowska K."/>
            <person name="Weinberg Z."/>
            <person name="Ruzzo W.L."/>
            <person name="Wloga D."/>
            <person name="Gaertig J."/>
            <person name="Frankel J."/>
            <person name="Tsao C.-C."/>
            <person name="Gorovsky M.A."/>
            <person name="Keeling P.J."/>
            <person name="Waller R.F."/>
            <person name="Patron N.J."/>
            <person name="Cherry J.M."/>
            <person name="Stover N.A."/>
            <person name="Krieger C.J."/>
            <person name="del Toro C."/>
            <person name="Ryder H.F."/>
            <person name="Williamson S.C."/>
            <person name="Barbeau R.A."/>
            <person name="Hamilton E.P."/>
            <person name="Orias E."/>
        </authorList>
    </citation>
    <scope>NUCLEOTIDE SEQUENCE [LARGE SCALE GENOMIC DNA]</scope>
    <source>
        <strain evidence="3">SB210</strain>
    </source>
</reference>
<keyword evidence="1 2" id="KW-0812">Transmembrane</keyword>
<name>W7XDS0_TETTS</name>
<evidence type="ECO:0000313" key="2">
    <source>
        <dbReference type="EMBL" id="EWS70929.1"/>
    </source>
</evidence>
<organism evidence="2 3">
    <name type="scientific">Tetrahymena thermophila (strain SB210)</name>
    <dbReference type="NCBI Taxonomy" id="312017"/>
    <lineage>
        <taxon>Eukaryota</taxon>
        <taxon>Sar</taxon>
        <taxon>Alveolata</taxon>
        <taxon>Ciliophora</taxon>
        <taxon>Intramacronucleata</taxon>
        <taxon>Oligohymenophorea</taxon>
        <taxon>Hymenostomatida</taxon>
        <taxon>Tetrahymenina</taxon>
        <taxon>Tetrahymenidae</taxon>
        <taxon>Tetrahymena</taxon>
    </lineage>
</organism>
<evidence type="ECO:0000313" key="3">
    <source>
        <dbReference type="Proteomes" id="UP000009168"/>
    </source>
</evidence>
<proteinExistence type="predicted"/>
<dbReference type="EMBL" id="GG662209">
    <property type="protein sequence ID" value="EWS70929.1"/>
    <property type="molecule type" value="Genomic_DNA"/>
</dbReference>
<accession>W7XDS0</accession>
<dbReference type="InParanoid" id="W7XDS0"/>
<protein>
    <submittedName>
        <fullName evidence="2">Transmembrane protein, putative</fullName>
    </submittedName>
</protein>
<gene>
    <name evidence="2" type="ORF">TTHERM_000526907</name>
</gene>
<keyword evidence="3" id="KW-1185">Reference proteome</keyword>
<dbReference type="Proteomes" id="UP000009168">
    <property type="component" value="Unassembled WGS sequence"/>
</dbReference>
<keyword evidence="1" id="KW-1133">Transmembrane helix</keyword>
<feature type="transmembrane region" description="Helical" evidence="1">
    <location>
        <begin position="77"/>
        <end position="98"/>
    </location>
</feature>
<dbReference type="GeneID" id="24439406"/>
<keyword evidence="1" id="KW-0472">Membrane</keyword>
<evidence type="ECO:0000256" key="1">
    <source>
        <dbReference type="SAM" id="Phobius"/>
    </source>
</evidence>
<sequence>MRKTIKQLAITSCFIIFSQQQPKRKFTIILLLQTNCLNKLHCEGLLLFICFIFIFYRSIIQIFVIQFCRSVCLSDCFIFLYFFLHSLLTSLKLNRIIFSYNLSSS</sequence>
<dbReference type="RefSeq" id="XP_012656544.1">
    <property type="nucleotide sequence ID" value="XM_012801090.1"/>
</dbReference>
<feature type="transmembrane region" description="Helical" evidence="1">
    <location>
        <begin position="44"/>
        <end position="65"/>
    </location>
</feature>